<organism evidence="2 3">
    <name type="scientific">Leptobacterium flavescens</name>
    <dbReference type="NCBI Taxonomy" id="472055"/>
    <lineage>
        <taxon>Bacteria</taxon>
        <taxon>Pseudomonadati</taxon>
        <taxon>Bacteroidota</taxon>
        <taxon>Flavobacteriia</taxon>
        <taxon>Flavobacteriales</taxon>
        <taxon>Flavobacteriaceae</taxon>
        <taxon>Leptobacterium</taxon>
    </lineage>
</organism>
<keyword evidence="3" id="KW-1185">Reference proteome</keyword>
<dbReference type="RefSeq" id="WP_163607754.1">
    <property type="nucleotide sequence ID" value="NZ_JAABOO010000003.1"/>
</dbReference>
<sequence>MYETVRVLHSYWAYLALLILLFASINAVLGFSGNRDFKNKDLRISLFGLIFSHIQLLIGLVLYFVSARFAMWSEIGMGGIMKDSVSRLYLVEHPIVNILAIVLITIGWSKHKKQETSKKKFGKIGLFYTLGLILILSRIPWDVWFS</sequence>
<reference evidence="2 3" key="1">
    <citation type="submission" date="2020-01" db="EMBL/GenBank/DDBJ databases">
        <title>Leptobacterium flavescens.</title>
        <authorList>
            <person name="Wang G."/>
        </authorList>
    </citation>
    <scope>NUCLEOTIDE SEQUENCE [LARGE SCALE GENOMIC DNA]</scope>
    <source>
        <strain evidence="2 3">KCTC 22160</strain>
    </source>
</reference>
<feature type="transmembrane region" description="Helical" evidence="1">
    <location>
        <begin position="44"/>
        <end position="66"/>
    </location>
</feature>
<evidence type="ECO:0000256" key="1">
    <source>
        <dbReference type="SAM" id="Phobius"/>
    </source>
</evidence>
<feature type="transmembrane region" description="Helical" evidence="1">
    <location>
        <begin position="86"/>
        <end position="109"/>
    </location>
</feature>
<dbReference type="AlphaFoldDB" id="A0A6P0UUH5"/>
<protein>
    <recommendedName>
        <fullName evidence="4">50S ribosomal protein L27</fullName>
    </recommendedName>
</protein>
<feature type="transmembrane region" description="Helical" evidence="1">
    <location>
        <begin position="121"/>
        <end position="141"/>
    </location>
</feature>
<evidence type="ECO:0000313" key="3">
    <source>
        <dbReference type="Proteomes" id="UP000468581"/>
    </source>
</evidence>
<feature type="transmembrane region" description="Helical" evidence="1">
    <location>
        <begin position="12"/>
        <end position="32"/>
    </location>
</feature>
<keyword evidence="1" id="KW-1133">Transmembrane helix</keyword>
<evidence type="ECO:0008006" key="4">
    <source>
        <dbReference type="Google" id="ProtNLM"/>
    </source>
</evidence>
<comment type="caution">
    <text evidence="2">The sequence shown here is derived from an EMBL/GenBank/DDBJ whole genome shotgun (WGS) entry which is preliminary data.</text>
</comment>
<name>A0A6P0UUH5_9FLAO</name>
<accession>A0A6P0UUH5</accession>
<keyword evidence="1" id="KW-0812">Transmembrane</keyword>
<proteinExistence type="predicted"/>
<dbReference type="Proteomes" id="UP000468581">
    <property type="component" value="Unassembled WGS sequence"/>
</dbReference>
<gene>
    <name evidence="2" type="ORF">GWK08_13500</name>
</gene>
<dbReference type="EMBL" id="JAABOO010000003">
    <property type="protein sequence ID" value="NER14463.1"/>
    <property type="molecule type" value="Genomic_DNA"/>
</dbReference>
<keyword evidence="1" id="KW-0472">Membrane</keyword>
<evidence type="ECO:0000313" key="2">
    <source>
        <dbReference type="EMBL" id="NER14463.1"/>
    </source>
</evidence>